<evidence type="ECO:0000313" key="1">
    <source>
        <dbReference type="Ensembl" id="ENSMFAP00000056680.1"/>
    </source>
</evidence>
<reference evidence="1" key="2">
    <citation type="submission" date="2025-08" db="UniProtKB">
        <authorList>
            <consortium name="Ensembl"/>
        </authorList>
    </citation>
    <scope>IDENTIFICATION</scope>
</reference>
<keyword evidence="2" id="KW-1185">Reference proteome</keyword>
<dbReference type="PANTHER" id="PTHR46254">
    <property type="entry name" value="PROTEIN GVQW1-RELATED"/>
    <property type="match status" value="1"/>
</dbReference>
<protein>
    <submittedName>
        <fullName evidence="1">Uncharacterized protein</fullName>
    </submittedName>
</protein>
<dbReference type="Ensembl" id="ENSMFAT00000090738.1">
    <property type="protein sequence ID" value="ENSMFAP00000056680.1"/>
    <property type="gene ID" value="ENSMFAG00000057242.1"/>
</dbReference>
<dbReference type="GeneTree" id="ENSGT00940000161627"/>
<sequence>MFFSLTLTRPIFLQSNSPRQSTLLSACFHKLTPIPGPSFEEYSQLQASLPWSSPKDLFYRKRSESQQTLILHPELGSHREPHLSLELSLLFFFFFFFFETESHPVAQALVQWHNLGSLQPPPPEFKQFSCLSILSSWDYRYTPPRPTNFCIFSRDGVLPCWPGWSQTLDLR</sequence>
<accession>A0A7N9D137</accession>
<reference evidence="1" key="3">
    <citation type="submission" date="2025-09" db="UniProtKB">
        <authorList>
            <consortium name="Ensembl"/>
        </authorList>
    </citation>
    <scope>IDENTIFICATION</scope>
</reference>
<proteinExistence type="predicted"/>
<dbReference type="Proteomes" id="UP000233100">
    <property type="component" value="Chromosome 16"/>
</dbReference>
<organism evidence="1 2">
    <name type="scientific">Macaca fascicularis</name>
    <name type="common">Crab-eating macaque</name>
    <name type="synonym">Cynomolgus monkey</name>
    <dbReference type="NCBI Taxonomy" id="9541"/>
    <lineage>
        <taxon>Eukaryota</taxon>
        <taxon>Metazoa</taxon>
        <taxon>Chordata</taxon>
        <taxon>Craniata</taxon>
        <taxon>Vertebrata</taxon>
        <taxon>Euteleostomi</taxon>
        <taxon>Mammalia</taxon>
        <taxon>Eutheria</taxon>
        <taxon>Euarchontoglires</taxon>
        <taxon>Primates</taxon>
        <taxon>Haplorrhini</taxon>
        <taxon>Catarrhini</taxon>
        <taxon>Cercopithecidae</taxon>
        <taxon>Cercopithecinae</taxon>
        <taxon>Macaca</taxon>
    </lineage>
</organism>
<dbReference type="PANTHER" id="PTHR46254:SF6">
    <property type="entry name" value="HIGH MOBILITY GROUP AT-HOOK 2"/>
    <property type="match status" value="1"/>
</dbReference>
<dbReference type="AlphaFoldDB" id="A0A7N9D137"/>
<name>A0A7N9D137_MACFA</name>
<reference evidence="1 2" key="1">
    <citation type="submission" date="2013-03" db="EMBL/GenBank/DDBJ databases">
        <authorList>
            <person name="Warren W."/>
            <person name="Wilson R.K."/>
        </authorList>
    </citation>
    <scope>NUCLEOTIDE SEQUENCE</scope>
</reference>
<evidence type="ECO:0000313" key="2">
    <source>
        <dbReference type="Proteomes" id="UP000233100"/>
    </source>
</evidence>